<dbReference type="KEGG" id="vg:54992563"/>
<gene>
    <name evidence="1" type="primary">96</name>
    <name evidence="1" type="ORF">PBI_HENDRIX_96</name>
</gene>
<evidence type="ECO:0000313" key="2">
    <source>
        <dbReference type="Proteomes" id="UP000247284"/>
    </source>
</evidence>
<accession>A0A2U8UUL3</accession>
<sequence length="143" mass="16420">MMISTVGDLKKALLWLEDDDQLVLSVRGERVQFPSVTEVVGYHGSWGPAFLYYHGEPRNEEPLTVFVVLGESIDTTHNERIARNRGTHVSVKDVRRAKQLDPKPWVYTDPVSGKKTRLPARRLDVETKFDPRYGYVKDEEAYS</sequence>
<organism evidence="1 2">
    <name type="scientific">Microbacterium phage Hendrix</name>
    <dbReference type="NCBI Taxonomy" id="2182341"/>
    <lineage>
        <taxon>Viruses</taxon>
        <taxon>Duplodnaviria</taxon>
        <taxon>Heunggongvirae</taxon>
        <taxon>Uroviricota</taxon>
        <taxon>Caudoviricetes</taxon>
        <taxon>Rogerhendrixvirus</taxon>
        <taxon>Rogerhendrixvirus hendrix</taxon>
    </lineage>
</organism>
<dbReference type="GeneID" id="54992563"/>
<name>A0A2U8UUL3_9CAUD</name>
<reference evidence="2" key="1">
    <citation type="submission" date="2018-04" db="EMBL/GenBank/DDBJ databases">
        <authorList>
            <person name="Go L.Y."/>
            <person name="Mitchell J.A."/>
        </authorList>
    </citation>
    <scope>NUCLEOTIDE SEQUENCE [LARGE SCALE GENOMIC DNA]</scope>
</reference>
<protein>
    <submittedName>
        <fullName evidence="1">Uncharacterized protein</fullName>
    </submittedName>
</protein>
<keyword evidence="2" id="KW-1185">Reference proteome</keyword>
<evidence type="ECO:0000313" key="1">
    <source>
        <dbReference type="EMBL" id="AWN07767.1"/>
    </source>
</evidence>
<dbReference type="RefSeq" id="YP_009802034.1">
    <property type="nucleotide sequence ID" value="NC_047977.1"/>
</dbReference>
<dbReference type="EMBL" id="MH183162">
    <property type="protein sequence ID" value="AWN07767.1"/>
    <property type="molecule type" value="Genomic_DNA"/>
</dbReference>
<dbReference type="Proteomes" id="UP000247284">
    <property type="component" value="Segment"/>
</dbReference>
<proteinExistence type="predicted"/>